<evidence type="ECO:0000313" key="3">
    <source>
        <dbReference type="EMBL" id="CAE0405877.1"/>
    </source>
</evidence>
<feature type="transmembrane region" description="Helical" evidence="2">
    <location>
        <begin position="154"/>
        <end position="178"/>
    </location>
</feature>
<sequence>MNNSTQEEEEEEEKCSSSAGSEGERDSESYQGITILASLSSSLNDSDNDVVLSYPRVVVDPLLPPLHHPDNDNDVVEHTSDEIGTVKSDASLSLTPSMVIPTRHVHVPYASSSSSTAKEEGTTIGTLSRQTTTRTRNGPNRQNGHIHGAQNGGLFRMIILLLLVVVLVSVATGFWLGFRAGQHMSQAQQKQIMAQYLQEFEQIMADKEAQLQQLMLQRQNRALYWEIARAGSIALASSVAQVVVGPLTDYFLTEVDAK</sequence>
<evidence type="ECO:0000256" key="1">
    <source>
        <dbReference type="SAM" id="MobiDB-lite"/>
    </source>
</evidence>
<accession>A0A7S3P566</accession>
<keyword evidence="2" id="KW-0472">Membrane</keyword>
<evidence type="ECO:0000256" key="2">
    <source>
        <dbReference type="SAM" id="Phobius"/>
    </source>
</evidence>
<keyword evidence="2" id="KW-1133">Transmembrane helix</keyword>
<organism evidence="3">
    <name type="scientific">Amphora coffeiformis</name>
    <dbReference type="NCBI Taxonomy" id="265554"/>
    <lineage>
        <taxon>Eukaryota</taxon>
        <taxon>Sar</taxon>
        <taxon>Stramenopiles</taxon>
        <taxon>Ochrophyta</taxon>
        <taxon>Bacillariophyta</taxon>
        <taxon>Bacillariophyceae</taxon>
        <taxon>Bacillariophycidae</taxon>
        <taxon>Thalassiophysales</taxon>
        <taxon>Catenulaceae</taxon>
        <taxon>Amphora</taxon>
    </lineage>
</organism>
<feature type="compositionally biased region" description="Acidic residues" evidence="1">
    <location>
        <begin position="1"/>
        <end position="13"/>
    </location>
</feature>
<proteinExistence type="predicted"/>
<dbReference type="AlphaFoldDB" id="A0A7S3P566"/>
<dbReference type="EMBL" id="HBIM01004482">
    <property type="protein sequence ID" value="CAE0405877.1"/>
    <property type="molecule type" value="Transcribed_RNA"/>
</dbReference>
<protein>
    <submittedName>
        <fullName evidence="3">Uncharacterized protein</fullName>
    </submittedName>
</protein>
<keyword evidence="2" id="KW-0812">Transmembrane</keyword>
<feature type="region of interest" description="Disordered" evidence="1">
    <location>
        <begin position="1"/>
        <end position="29"/>
    </location>
</feature>
<feature type="compositionally biased region" description="Polar residues" evidence="1">
    <location>
        <begin position="123"/>
        <end position="143"/>
    </location>
</feature>
<name>A0A7S3P566_9STRA</name>
<gene>
    <name evidence="3" type="ORF">ACOF00016_LOCUS3835</name>
</gene>
<feature type="region of interest" description="Disordered" evidence="1">
    <location>
        <begin position="110"/>
        <end position="145"/>
    </location>
</feature>
<reference evidence="3" key="1">
    <citation type="submission" date="2021-01" db="EMBL/GenBank/DDBJ databases">
        <authorList>
            <person name="Corre E."/>
            <person name="Pelletier E."/>
            <person name="Niang G."/>
            <person name="Scheremetjew M."/>
            <person name="Finn R."/>
            <person name="Kale V."/>
            <person name="Holt S."/>
            <person name="Cochrane G."/>
            <person name="Meng A."/>
            <person name="Brown T."/>
            <person name="Cohen L."/>
        </authorList>
    </citation>
    <scope>NUCLEOTIDE SEQUENCE</scope>
    <source>
        <strain evidence="3">CCMP127</strain>
    </source>
</reference>